<comment type="caution">
    <text evidence="1">The sequence shown here is derived from an EMBL/GenBank/DDBJ whole genome shotgun (WGS) entry which is preliminary data.</text>
</comment>
<gene>
    <name evidence="1" type="ORF">ENU30_04925</name>
</gene>
<name>A0A7J3JRV8_9CREN</name>
<evidence type="ECO:0000313" key="1">
    <source>
        <dbReference type="EMBL" id="HGQ18299.1"/>
    </source>
</evidence>
<organism evidence="1">
    <name type="scientific">Ignisphaera aggregans</name>
    <dbReference type="NCBI Taxonomy" id="334771"/>
    <lineage>
        <taxon>Archaea</taxon>
        <taxon>Thermoproteota</taxon>
        <taxon>Thermoprotei</taxon>
        <taxon>Desulfurococcales</taxon>
        <taxon>Desulfurococcaceae</taxon>
        <taxon>Ignisphaera</taxon>
    </lineage>
</organism>
<reference evidence="1" key="1">
    <citation type="journal article" date="2020" name="mSystems">
        <title>Genome- and Community-Level Interaction Insights into Carbon Utilization and Element Cycling Functions of Hydrothermarchaeota in Hydrothermal Sediment.</title>
        <authorList>
            <person name="Zhou Z."/>
            <person name="Liu Y."/>
            <person name="Xu W."/>
            <person name="Pan J."/>
            <person name="Luo Z.H."/>
            <person name="Li M."/>
        </authorList>
    </citation>
    <scope>NUCLEOTIDE SEQUENCE [LARGE SCALE GENOMIC DNA]</scope>
    <source>
        <strain evidence="1">SpSt-657</strain>
    </source>
</reference>
<proteinExistence type="predicted"/>
<dbReference type="AlphaFoldDB" id="A0A7J3JRV8"/>
<protein>
    <submittedName>
        <fullName evidence="1">Uncharacterized protein</fullName>
    </submittedName>
</protein>
<sequence>MNMVSIAVLICRDSYTQVLDMLKNMISNIVIIEKLGDLGNISDTMIVLLSLGCCIEYEKLVKLVNLNTVSSVIEYCPIIREGILSELRILDSNNFVLLYSQPIIGTIRTIIGRSQILLDSIKTIRVILNYNILNDIICLYENAQLHDNVLRSRKTLIDYIKNAGTNSGIKQLEIQLSSNDGFVEVIVEGIQSDREKKLIYRITRGDDINQFIVAEIYSYIQLIINRIVDNGVLIPEDIGREEGLFTYYMGMLLNSRKVDIQVNIETIN</sequence>
<dbReference type="EMBL" id="DTBZ01000095">
    <property type="protein sequence ID" value="HGQ18299.1"/>
    <property type="molecule type" value="Genomic_DNA"/>
</dbReference>
<accession>A0A7J3JRV8</accession>